<organism evidence="1 2">
    <name type="scientific">Sphingobium agri</name>
    <dbReference type="NCBI Taxonomy" id="2933566"/>
    <lineage>
        <taxon>Bacteria</taxon>
        <taxon>Pseudomonadati</taxon>
        <taxon>Pseudomonadota</taxon>
        <taxon>Alphaproteobacteria</taxon>
        <taxon>Sphingomonadales</taxon>
        <taxon>Sphingomonadaceae</taxon>
        <taxon>Sphingobium</taxon>
    </lineage>
</organism>
<accession>A0ABT0DWP1</accession>
<dbReference type="EMBL" id="JALKHS010000006">
    <property type="protein sequence ID" value="MCK0531464.1"/>
    <property type="molecule type" value="Genomic_DNA"/>
</dbReference>
<sequence>MARRKTSARKQERQHREIIGPTPEQMKRANYDIGDIVDVEPGKTAVTIGKAYRREPYFEELARRDGTGISGDDLRCLRFYRNRYEACQRSPVKSVLNRDHGSGTGDGPMLAALISSDEFKFLEFAVRGATVHTLRAVALEDKSYAQVAMERWGSREQHWIVKGEHKTKLVPKSGRHAEAIRGEFLDALAKLTESTLPYIRTG</sequence>
<evidence type="ECO:0000313" key="2">
    <source>
        <dbReference type="Proteomes" id="UP001203512"/>
    </source>
</evidence>
<evidence type="ECO:0000313" key="1">
    <source>
        <dbReference type="EMBL" id="MCK0531464.1"/>
    </source>
</evidence>
<protein>
    <submittedName>
        <fullName evidence="1">Uncharacterized protein</fullName>
    </submittedName>
</protein>
<gene>
    <name evidence="1" type="ORF">MU848_07690</name>
</gene>
<keyword evidence="2" id="KW-1185">Reference proteome</keyword>
<dbReference type="RefSeq" id="WP_247231081.1">
    <property type="nucleotide sequence ID" value="NZ_JALKHS010000006.1"/>
</dbReference>
<dbReference type="Proteomes" id="UP001203512">
    <property type="component" value="Unassembled WGS sequence"/>
</dbReference>
<comment type="caution">
    <text evidence="1">The sequence shown here is derived from an EMBL/GenBank/DDBJ whole genome shotgun (WGS) entry which is preliminary data.</text>
</comment>
<name>A0ABT0DWP1_9SPHN</name>
<proteinExistence type="predicted"/>
<reference evidence="1 2" key="1">
    <citation type="submission" date="2022-04" db="EMBL/GenBank/DDBJ databases">
        <authorList>
            <person name="Huq M.A."/>
        </authorList>
    </citation>
    <scope>NUCLEOTIDE SEQUENCE [LARGE SCALE GENOMIC DNA]</scope>
    <source>
        <strain evidence="1 2">MAH-33</strain>
    </source>
</reference>